<sequence>MVEKINMVIGFDQRESIAYHTFTQSIMDKSSLPVSFTPLAINTLKGYHETHTDKSNDFIYSRFLTPYLNAFSGWAIFADGDMICQSDIKELWDLRDESKAVLVVKHDYKTKAQKKYLGNINKDYPKKNWSSLILWNCSHPKHRLLTPDFISNQTGKFLHRFSWLEDEDIGDLPKDWNWLAIEYPENKNAKLIHYTLGTPCFKEYWDCDMSDIWHANQKRVICGMKV</sequence>
<reference evidence="1 2" key="1">
    <citation type="journal article" date="2019" name="ISME J.">
        <title>Evolution in action: habitat transition from sediment to the pelagial leads to genome streamlining in Methylophilaceae.</title>
        <authorList>
            <person name="Salcher M."/>
            <person name="Schaefle D."/>
            <person name="Kaspar M."/>
            <person name="Neuenschwander S.M."/>
            <person name="Ghai R."/>
        </authorList>
    </citation>
    <scope>NUCLEOTIDE SEQUENCE [LARGE SCALE GENOMIC DNA]</scope>
    <source>
        <strain evidence="1 2">MMS-RI-1</strain>
    </source>
</reference>
<dbReference type="Gene3D" id="3.90.550.10">
    <property type="entry name" value="Spore Coat Polysaccharide Biosynthesis Protein SpsA, Chain A"/>
    <property type="match status" value="1"/>
</dbReference>
<dbReference type="AlphaFoldDB" id="A0AAE6KNR9"/>
<dbReference type="InterPro" id="IPR029044">
    <property type="entry name" value="Nucleotide-diphossugar_trans"/>
</dbReference>
<proteinExistence type="predicted"/>
<dbReference type="RefSeq" id="WP_139882614.1">
    <property type="nucleotide sequence ID" value="NZ_CP040986.1"/>
</dbReference>
<dbReference type="GO" id="GO:0016757">
    <property type="term" value="F:glycosyltransferase activity"/>
    <property type="evidence" value="ECO:0007669"/>
    <property type="project" value="InterPro"/>
</dbReference>
<evidence type="ECO:0000313" key="1">
    <source>
        <dbReference type="EMBL" id="QDD13036.1"/>
    </source>
</evidence>
<dbReference type="EMBL" id="CP040986">
    <property type="protein sequence ID" value="QDD13036.1"/>
    <property type="molecule type" value="Genomic_DNA"/>
</dbReference>
<name>A0AAE6KNR9_9PROT</name>
<dbReference type="Pfam" id="PF01501">
    <property type="entry name" value="Glyco_transf_8"/>
    <property type="match status" value="1"/>
</dbReference>
<dbReference type="PANTHER" id="PTHR35105">
    <property type="entry name" value="EXPRESSED PROTEIN"/>
    <property type="match status" value="1"/>
</dbReference>
<dbReference type="Proteomes" id="UP000312102">
    <property type="component" value="Chromosome"/>
</dbReference>
<protein>
    <submittedName>
        <fullName evidence="1">Glycosyltransferase</fullName>
    </submittedName>
</protein>
<evidence type="ECO:0000313" key="2">
    <source>
        <dbReference type="Proteomes" id="UP000312102"/>
    </source>
</evidence>
<gene>
    <name evidence="1" type="ORF">FIT61_00815</name>
</gene>
<keyword evidence="2" id="KW-1185">Reference proteome</keyword>
<accession>A0AAE6KNR9</accession>
<organism evidence="1 2">
    <name type="scientific">Candidatus Methylopumilus rimovensis</name>
    <dbReference type="NCBI Taxonomy" id="2588535"/>
    <lineage>
        <taxon>Bacteria</taxon>
        <taxon>Pseudomonadati</taxon>
        <taxon>Pseudomonadota</taxon>
        <taxon>Betaproteobacteria</taxon>
        <taxon>Nitrosomonadales</taxon>
        <taxon>Methylophilaceae</taxon>
        <taxon>Candidatus Methylopumilus</taxon>
    </lineage>
</organism>
<dbReference type="InterPro" id="IPR002495">
    <property type="entry name" value="Glyco_trans_8"/>
</dbReference>
<dbReference type="SUPFAM" id="SSF53448">
    <property type="entry name" value="Nucleotide-diphospho-sugar transferases"/>
    <property type="match status" value="1"/>
</dbReference>
<dbReference type="PANTHER" id="PTHR35105:SF2">
    <property type="entry name" value="PROTEIN CDI"/>
    <property type="match status" value="1"/>
</dbReference>
<dbReference type="KEGG" id="mrk:FIT61_00815"/>